<keyword evidence="1" id="KW-0732">Signal</keyword>
<dbReference type="FunFam" id="2.60.110.10:FF:000001">
    <property type="entry name" value="THAUMATIN-LIKE PROTEIN 1"/>
    <property type="match status" value="1"/>
</dbReference>
<reference evidence="2 3" key="1">
    <citation type="submission" date="2023-12" db="EMBL/GenBank/DDBJ databases">
        <title>A high-quality genome assembly for Dillenia turbinata (Dilleniales).</title>
        <authorList>
            <person name="Chanderbali A."/>
        </authorList>
    </citation>
    <scope>NUCLEOTIDE SEQUENCE [LARGE SCALE GENOMIC DNA]</scope>
    <source>
        <strain evidence="2">LSX21</strain>
        <tissue evidence="2">Leaf</tissue>
    </source>
</reference>
<feature type="chain" id="PRO_5042914101" evidence="1">
    <location>
        <begin position="23"/>
        <end position="302"/>
    </location>
</feature>
<comment type="caution">
    <text evidence="2">The sequence shown here is derived from an EMBL/GenBank/DDBJ whole genome shotgun (WGS) entry which is preliminary data.</text>
</comment>
<dbReference type="AlphaFoldDB" id="A0AAN8UH41"/>
<accession>A0AAN8UH41</accession>
<gene>
    <name evidence="2" type="ORF">RJ641_019564</name>
</gene>
<dbReference type="InterPro" id="IPR037176">
    <property type="entry name" value="Osmotin/thaumatin-like_sf"/>
</dbReference>
<dbReference type="CDD" id="cd09218">
    <property type="entry name" value="TLP-PA"/>
    <property type="match status" value="1"/>
</dbReference>
<dbReference type="Pfam" id="PF00314">
    <property type="entry name" value="Thaumatin"/>
    <property type="match status" value="1"/>
</dbReference>
<dbReference type="InterPro" id="IPR001938">
    <property type="entry name" value="Thaumatin"/>
</dbReference>
<feature type="signal peptide" evidence="1">
    <location>
        <begin position="1"/>
        <end position="22"/>
    </location>
</feature>
<protein>
    <submittedName>
        <fullName evidence="2">Thaumatin family</fullName>
    </submittedName>
</protein>
<dbReference type="PANTHER" id="PTHR31048">
    <property type="entry name" value="OS03G0233200 PROTEIN"/>
    <property type="match status" value="1"/>
</dbReference>
<organism evidence="2 3">
    <name type="scientific">Dillenia turbinata</name>
    <dbReference type="NCBI Taxonomy" id="194707"/>
    <lineage>
        <taxon>Eukaryota</taxon>
        <taxon>Viridiplantae</taxon>
        <taxon>Streptophyta</taxon>
        <taxon>Embryophyta</taxon>
        <taxon>Tracheophyta</taxon>
        <taxon>Spermatophyta</taxon>
        <taxon>Magnoliopsida</taxon>
        <taxon>eudicotyledons</taxon>
        <taxon>Gunneridae</taxon>
        <taxon>Pentapetalae</taxon>
        <taxon>Dilleniales</taxon>
        <taxon>Dilleniaceae</taxon>
        <taxon>Dillenia</taxon>
    </lineage>
</organism>
<dbReference type="SUPFAM" id="SSF49870">
    <property type="entry name" value="Osmotin, thaumatin-like protein"/>
    <property type="match status" value="1"/>
</dbReference>
<name>A0AAN8UH41_9MAGN</name>
<dbReference type="EMBL" id="JBAMMX010000024">
    <property type="protein sequence ID" value="KAK6916703.1"/>
    <property type="molecule type" value="Genomic_DNA"/>
</dbReference>
<evidence type="ECO:0000313" key="3">
    <source>
        <dbReference type="Proteomes" id="UP001370490"/>
    </source>
</evidence>
<dbReference type="Proteomes" id="UP001370490">
    <property type="component" value="Unassembled WGS sequence"/>
</dbReference>
<dbReference type="PRINTS" id="PR00347">
    <property type="entry name" value="THAUMATIN"/>
</dbReference>
<dbReference type="PROSITE" id="PS51367">
    <property type="entry name" value="THAUMATIN_2"/>
    <property type="match status" value="1"/>
</dbReference>
<sequence>MDRHILNLIALLSFSLLTQTESTEFKIVNKCRQTIWPGTLSGSGTTALSTAGFSLKPSKSKTLTIPKSWSGRLWARTHCITNSTTHQFTCATADCGSGQVSCAGAGAIPPATLVEFTLNGDRNLDFYDVSLVDGYNLPVLIVPRGGTGGGCAATGCLVDLNLACPNDLRFGDGMACKSACEAFGQDQYCCTGSFSTPETCSPSAFSLYFKHACPRAYSYAYDDKTSTYTCEGADYLIIFCPSPYTSQKLLGARREAAELPLVNKTMMYLGSQHSSYAVSTGLLPTKFALLLLLPSLSSWLFL</sequence>
<keyword evidence="3" id="KW-1185">Reference proteome</keyword>
<evidence type="ECO:0000256" key="1">
    <source>
        <dbReference type="SAM" id="SignalP"/>
    </source>
</evidence>
<dbReference type="SMART" id="SM00205">
    <property type="entry name" value="THN"/>
    <property type="match status" value="1"/>
</dbReference>
<evidence type="ECO:0000313" key="2">
    <source>
        <dbReference type="EMBL" id="KAK6916703.1"/>
    </source>
</evidence>
<proteinExistence type="predicted"/>
<dbReference type="Gene3D" id="2.60.110.10">
    <property type="entry name" value="Thaumatin"/>
    <property type="match status" value="1"/>
</dbReference>